<evidence type="ECO:0000256" key="1">
    <source>
        <dbReference type="SAM" id="MobiDB-lite"/>
    </source>
</evidence>
<evidence type="ECO:0000313" key="3">
    <source>
        <dbReference type="Proteomes" id="UP001408356"/>
    </source>
</evidence>
<organism evidence="2 3">
    <name type="scientific">Seiridium unicorne</name>
    <dbReference type="NCBI Taxonomy" id="138068"/>
    <lineage>
        <taxon>Eukaryota</taxon>
        <taxon>Fungi</taxon>
        <taxon>Dikarya</taxon>
        <taxon>Ascomycota</taxon>
        <taxon>Pezizomycotina</taxon>
        <taxon>Sordariomycetes</taxon>
        <taxon>Xylariomycetidae</taxon>
        <taxon>Amphisphaeriales</taxon>
        <taxon>Sporocadaceae</taxon>
        <taxon>Seiridium</taxon>
    </lineage>
</organism>
<keyword evidence="3" id="KW-1185">Reference proteome</keyword>
<sequence length="395" mass="45535">MTRFALQPLGEDDWRKWLTFRNRYRSRPGYQFHDLVRSETERLRCLVPHLGNGMAKGKGSCKCNKSGADTVAIQARLNVRDEWKTLGIWRPQFECLLRGGAEDVGDWAYEDYYGSTDGKEVKPKNSRPFRMFMYQLSKRREQFSKEFIATSTGASTKTLFDIILAAYLAVRRDWERRKIWIDSWRTLPGDFWAHEIKVEDWYDDDGSQRHRTMESRDAHPKKVEIGVMERYRRRVRKSKRRAQWTEHLRNIEGDDISDEEEQSTRRSDSAPSYEKADHHSSTRSATQDQCETSTAVARGTTALPNELLTWGSERLTGAYETRQMQDRPDDTTQKSSSVVDGSRHEAPILGSGDAPMCLGHDCMAHSHVWWEIDGGAGKSAKKYGFDMPGTFPGDD</sequence>
<comment type="caution">
    <text evidence="2">The sequence shown here is derived from an EMBL/GenBank/DDBJ whole genome shotgun (WGS) entry which is preliminary data.</text>
</comment>
<feature type="region of interest" description="Disordered" evidence="1">
    <location>
        <begin position="253"/>
        <end position="299"/>
    </location>
</feature>
<accession>A0ABR2UH43</accession>
<feature type="compositionally biased region" description="Polar residues" evidence="1">
    <location>
        <begin position="282"/>
        <end position="295"/>
    </location>
</feature>
<feature type="compositionally biased region" description="Basic and acidic residues" evidence="1">
    <location>
        <begin position="262"/>
        <end position="280"/>
    </location>
</feature>
<protein>
    <submittedName>
        <fullName evidence="2">Uncharacterized protein</fullName>
    </submittedName>
</protein>
<feature type="region of interest" description="Disordered" evidence="1">
    <location>
        <begin position="320"/>
        <end position="343"/>
    </location>
</feature>
<evidence type="ECO:0000313" key="2">
    <source>
        <dbReference type="EMBL" id="KAK9413696.1"/>
    </source>
</evidence>
<feature type="compositionally biased region" description="Basic and acidic residues" evidence="1">
    <location>
        <begin position="323"/>
        <end position="332"/>
    </location>
</feature>
<gene>
    <name evidence="2" type="ORF">SUNI508_11777</name>
</gene>
<name>A0ABR2UH43_9PEZI</name>
<proteinExistence type="predicted"/>
<reference evidence="2 3" key="1">
    <citation type="journal article" date="2024" name="J. Plant Pathol.">
        <title>Sequence and assembly of the genome of Seiridium unicorne, isolate CBS 538.82, causal agent of cypress canker disease.</title>
        <authorList>
            <person name="Scali E."/>
            <person name="Rocca G.D."/>
            <person name="Danti R."/>
            <person name="Garbelotto M."/>
            <person name="Barberini S."/>
            <person name="Baroncelli R."/>
            <person name="Emiliani G."/>
        </authorList>
    </citation>
    <scope>NUCLEOTIDE SEQUENCE [LARGE SCALE GENOMIC DNA]</scope>
    <source>
        <strain evidence="2 3">BM-138-508</strain>
    </source>
</reference>
<dbReference type="EMBL" id="JARVKF010000436">
    <property type="protein sequence ID" value="KAK9413696.1"/>
    <property type="molecule type" value="Genomic_DNA"/>
</dbReference>
<dbReference type="Proteomes" id="UP001408356">
    <property type="component" value="Unassembled WGS sequence"/>
</dbReference>